<accession>A0A2S8J239</accession>
<name>A0A2S8J239_RHOOP</name>
<sequence length="468" mass="52328">MTDTTAITARRFSDLHPGFELVHAVEAAIPVSWLTLELLAQERKPLPVVDEFVLRLSNRGVDKVADIAAVLGLDDDTIQAAVAQQLSAETVDYRPDYHGGRMVVLTPAGKRAVTDLATTTPKRAEQQQAFDRLVWEPMPHNASDLVTRADAQSQGMILLPSRRTHDVTADDVTARALNRILESQHRGSEIPVEVLTVEDITRQPRRFLPVILLIFSATEFDDVRLSIVVDDSTTEEHDSALIELGGAERLGIRVETPIGEPELPSELREQRVSHETVRSLQRRADTWPSPDDAVAKHVDARQSDDSTTARAELAGLTVRSVPVFEHRELLAHAMEHASRRFLLATPSVSDSVVTDDMLDKLESLLRRRGLTAHIAYGLGQADSYHDAGAVKRLGTLARRFDNLTFSHIQDVHPGILIFDDTWVNSSFSWLSYRGTPRRTYRKEEGTLVRSMDIVDDRYTQYTELINMS</sequence>
<dbReference type="AlphaFoldDB" id="A0A2S8J239"/>
<dbReference type="Proteomes" id="UP000239290">
    <property type="component" value="Unassembled WGS sequence"/>
</dbReference>
<dbReference type="RefSeq" id="WP_105418990.1">
    <property type="nucleotide sequence ID" value="NZ_PUIO01000037.1"/>
</dbReference>
<evidence type="ECO:0000313" key="1">
    <source>
        <dbReference type="EMBL" id="PQP21141.1"/>
    </source>
</evidence>
<gene>
    <name evidence="1" type="ORF">C5613_26610</name>
</gene>
<proteinExistence type="predicted"/>
<comment type="caution">
    <text evidence="1">The sequence shown here is derived from an EMBL/GenBank/DDBJ whole genome shotgun (WGS) entry which is preliminary data.</text>
</comment>
<dbReference type="EMBL" id="PUIO01000037">
    <property type="protein sequence ID" value="PQP21141.1"/>
    <property type="molecule type" value="Genomic_DNA"/>
</dbReference>
<reference evidence="2" key="1">
    <citation type="submission" date="2018-02" db="EMBL/GenBank/DDBJ databases">
        <title>Draft genome sequencing of Rhodococcus opacus KU647198.</title>
        <authorList>
            <person name="Zheng B.-X."/>
        </authorList>
    </citation>
    <scope>NUCLEOTIDE SEQUENCE [LARGE SCALE GENOMIC DNA]</scope>
    <source>
        <strain evidence="2">04-OD7</strain>
    </source>
</reference>
<protein>
    <submittedName>
        <fullName evidence="1">Uncharacterized protein</fullName>
    </submittedName>
</protein>
<organism evidence="1 2">
    <name type="scientific">Rhodococcus opacus</name>
    <name type="common">Nocardia opaca</name>
    <dbReference type="NCBI Taxonomy" id="37919"/>
    <lineage>
        <taxon>Bacteria</taxon>
        <taxon>Bacillati</taxon>
        <taxon>Actinomycetota</taxon>
        <taxon>Actinomycetes</taxon>
        <taxon>Mycobacteriales</taxon>
        <taxon>Nocardiaceae</taxon>
        <taxon>Rhodococcus</taxon>
    </lineage>
</organism>
<evidence type="ECO:0000313" key="2">
    <source>
        <dbReference type="Proteomes" id="UP000239290"/>
    </source>
</evidence>